<evidence type="ECO:0000256" key="3">
    <source>
        <dbReference type="ARBA" id="ARBA00022723"/>
    </source>
</evidence>
<protein>
    <submittedName>
        <fullName evidence="9">Cytochrome c, class I</fullName>
    </submittedName>
</protein>
<dbReference type="InterPro" id="IPR036909">
    <property type="entry name" value="Cyt_c-like_dom_sf"/>
</dbReference>
<dbReference type="Proteomes" id="UP000000644">
    <property type="component" value="Chromosome"/>
</dbReference>
<dbReference type="GO" id="GO:0020037">
    <property type="term" value="F:heme binding"/>
    <property type="evidence" value="ECO:0007669"/>
    <property type="project" value="InterPro"/>
</dbReference>
<evidence type="ECO:0000256" key="2">
    <source>
        <dbReference type="ARBA" id="ARBA00022617"/>
    </source>
</evidence>
<feature type="chain" id="PRO_5002639132" evidence="7">
    <location>
        <begin position="24"/>
        <end position="104"/>
    </location>
</feature>
<proteinExistence type="predicted"/>
<sequence>MKWISMAQASALLAFAGWTQVQAQPMDALQVRSLAASCAACHGTQGMAQSGMASLAGMNKEALLQTMLDFKAGKKPATLMQQIAKGYSDEQLGALAAYFSALDK</sequence>
<organism evidence="9 10">
    <name type="scientific">Polaromonas naphthalenivorans (strain CJ2)</name>
    <dbReference type="NCBI Taxonomy" id="365044"/>
    <lineage>
        <taxon>Bacteria</taxon>
        <taxon>Pseudomonadati</taxon>
        <taxon>Pseudomonadota</taxon>
        <taxon>Betaproteobacteria</taxon>
        <taxon>Burkholderiales</taxon>
        <taxon>Comamonadaceae</taxon>
        <taxon>Polaromonas</taxon>
    </lineage>
</organism>
<feature type="domain" description="Cytochrome c" evidence="8">
    <location>
        <begin position="23"/>
        <end position="103"/>
    </location>
</feature>
<evidence type="ECO:0000256" key="6">
    <source>
        <dbReference type="PROSITE-ProRule" id="PRU00433"/>
    </source>
</evidence>
<dbReference type="PROSITE" id="PS51007">
    <property type="entry name" value="CYTC"/>
    <property type="match status" value="1"/>
</dbReference>
<dbReference type="AlphaFoldDB" id="A1VMV1"/>
<name>A1VMV1_POLNA</name>
<evidence type="ECO:0000256" key="5">
    <source>
        <dbReference type="ARBA" id="ARBA00023004"/>
    </source>
</evidence>
<keyword evidence="1" id="KW-0813">Transport</keyword>
<evidence type="ECO:0000313" key="9">
    <source>
        <dbReference type="EMBL" id="ABM36979.1"/>
    </source>
</evidence>
<dbReference type="SUPFAM" id="SSF46626">
    <property type="entry name" value="Cytochrome c"/>
    <property type="match status" value="1"/>
</dbReference>
<dbReference type="Gene3D" id="1.10.760.10">
    <property type="entry name" value="Cytochrome c-like domain"/>
    <property type="match status" value="1"/>
</dbReference>
<dbReference type="eggNOG" id="COG2863">
    <property type="taxonomic scope" value="Bacteria"/>
</dbReference>
<accession>A1VMV1</accession>
<dbReference type="InterPro" id="IPR050597">
    <property type="entry name" value="Cytochrome_c_Oxidase_Subunit"/>
</dbReference>
<evidence type="ECO:0000256" key="1">
    <source>
        <dbReference type="ARBA" id="ARBA00022448"/>
    </source>
</evidence>
<dbReference type="HOGENOM" id="CLU_128253_2_1_4"/>
<evidence type="ECO:0000313" key="10">
    <source>
        <dbReference type="Proteomes" id="UP000000644"/>
    </source>
</evidence>
<dbReference type="PANTHER" id="PTHR33751:SF9">
    <property type="entry name" value="CYTOCHROME C4"/>
    <property type="match status" value="1"/>
</dbReference>
<dbReference type="RefSeq" id="WP_011801065.1">
    <property type="nucleotide sequence ID" value="NC_008781.1"/>
</dbReference>
<keyword evidence="10" id="KW-1185">Reference proteome</keyword>
<gene>
    <name evidence="9" type="ordered locus">Pnap_1665</name>
</gene>
<reference evidence="10" key="1">
    <citation type="journal article" date="2009" name="Environ. Microbiol.">
        <title>The genome of Polaromonas naphthalenivorans strain CJ2, isolated from coal tar-contaminated sediment, reveals physiological and metabolic versatility and evolution through extensive horizontal gene transfer.</title>
        <authorList>
            <person name="Yagi J.M."/>
            <person name="Sims D."/>
            <person name="Brettin T."/>
            <person name="Bruce D."/>
            <person name="Madsen E.L."/>
        </authorList>
    </citation>
    <scope>NUCLEOTIDE SEQUENCE [LARGE SCALE GENOMIC DNA]</scope>
    <source>
        <strain evidence="10">CJ2</strain>
    </source>
</reference>
<dbReference type="OrthoDB" id="8526831at2"/>
<dbReference type="InterPro" id="IPR009056">
    <property type="entry name" value="Cyt_c-like_dom"/>
</dbReference>
<dbReference type="GO" id="GO:0009055">
    <property type="term" value="F:electron transfer activity"/>
    <property type="evidence" value="ECO:0007669"/>
    <property type="project" value="InterPro"/>
</dbReference>
<evidence type="ECO:0000256" key="4">
    <source>
        <dbReference type="ARBA" id="ARBA00022982"/>
    </source>
</evidence>
<dbReference type="EMBL" id="CP000529">
    <property type="protein sequence ID" value="ABM36979.1"/>
    <property type="molecule type" value="Genomic_DNA"/>
</dbReference>
<keyword evidence="5 6" id="KW-0408">Iron</keyword>
<keyword evidence="3 6" id="KW-0479">Metal-binding</keyword>
<evidence type="ECO:0000259" key="8">
    <source>
        <dbReference type="PROSITE" id="PS51007"/>
    </source>
</evidence>
<dbReference type="PANTHER" id="PTHR33751">
    <property type="entry name" value="CBB3-TYPE CYTOCHROME C OXIDASE SUBUNIT FIXP"/>
    <property type="match status" value="1"/>
</dbReference>
<keyword evidence="4" id="KW-0249">Electron transport</keyword>
<dbReference type="GO" id="GO:0046872">
    <property type="term" value="F:metal ion binding"/>
    <property type="evidence" value="ECO:0007669"/>
    <property type="project" value="UniProtKB-KW"/>
</dbReference>
<dbReference type="Pfam" id="PF13442">
    <property type="entry name" value="Cytochrome_CBB3"/>
    <property type="match status" value="1"/>
</dbReference>
<feature type="signal peptide" evidence="7">
    <location>
        <begin position="1"/>
        <end position="23"/>
    </location>
</feature>
<dbReference type="STRING" id="365044.Pnap_1665"/>
<dbReference type="KEGG" id="pna:Pnap_1665"/>
<keyword evidence="7" id="KW-0732">Signal</keyword>
<keyword evidence="2 6" id="KW-0349">Heme</keyword>
<evidence type="ECO:0000256" key="7">
    <source>
        <dbReference type="SAM" id="SignalP"/>
    </source>
</evidence>